<dbReference type="AlphaFoldDB" id="A0A8S9QL42"/>
<feature type="domain" description="RanBP2-type" evidence="4">
    <location>
        <begin position="6"/>
        <end position="25"/>
    </location>
</feature>
<dbReference type="GO" id="GO:0008270">
    <property type="term" value="F:zinc ion binding"/>
    <property type="evidence" value="ECO:0007669"/>
    <property type="project" value="UniProtKB-KW"/>
</dbReference>
<accession>A0A8S9QL42</accession>
<protein>
    <recommendedName>
        <fullName evidence="4">RanBP2-type domain-containing protein</fullName>
    </recommendedName>
</protein>
<evidence type="ECO:0000256" key="2">
    <source>
        <dbReference type="ARBA" id="ARBA00022771"/>
    </source>
</evidence>
<keyword evidence="1" id="KW-0479">Metal-binding</keyword>
<dbReference type="Gene3D" id="4.10.1060.10">
    <property type="entry name" value="Zinc finger, RanBP2-type"/>
    <property type="match status" value="1"/>
</dbReference>
<dbReference type="PROSITE" id="PS01358">
    <property type="entry name" value="ZF_RANBP2_1"/>
    <property type="match status" value="1"/>
</dbReference>
<organism evidence="5 6">
    <name type="scientific">Brassica cretica</name>
    <name type="common">Mustard</name>
    <dbReference type="NCBI Taxonomy" id="69181"/>
    <lineage>
        <taxon>Eukaryota</taxon>
        <taxon>Viridiplantae</taxon>
        <taxon>Streptophyta</taxon>
        <taxon>Embryophyta</taxon>
        <taxon>Tracheophyta</taxon>
        <taxon>Spermatophyta</taxon>
        <taxon>Magnoliopsida</taxon>
        <taxon>eudicotyledons</taxon>
        <taxon>Gunneridae</taxon>
        <taxon>Pentapetalae</taxon>
        <taxon>rosids</taxon>
        <taxon>malvids</taxon>
        <taxon>Brassicales</taxon>
        <taxon>Brassicaceae</taxon>
        <taxon>Brassiceae</taxon>
        <taxon>Brassica</taxon>
    </lineage>
</organism>
<reference evidence="5" key="1">
    <citation type="submission" date="2019-12" db="EMBL/GenBank/DDBJ databases">
        <title>Genome sequencing and annotation of Brassica cretica.</title>
        <authorList>
            <person name="Studholme D.J."/>
            <person name="Sarris P."/>
        </authorList>
    </citation>
    <scope>NUCLEOTIDE SEQUENCE</scope>
    <source>
        <strain evidence="5">PFS-109/04</strain>
        <tissue evidence="5">Leaf</tissue>
    </source>
</reference>
<dbReference type="Proteomes" id="UP000712600">
    <property type="component" value="Unassembled WGS sequence"/>
</dbReference>
<dbReference type="SUPFAM" id="SSF90209">
    <property type="entry name" value="Ran binding protein zinc finger-like"/>
    <property type="match status" value="1"/>
</dbReference>
<evidence type="ECO:0000259" key="4">
    <source>
        <dbReference type="PROSITE" id="PS01358"/>
    </source>
</evidence>
<evidence type="ECO:0000256" key="1">
    <source>
        <dbReference type="ARBA" id="ARBA00022723"/>
    </source>
</evidence>
<comment type="caution">
    <text evidence="5">The sequence shown here is derived from an EMBL/GenBank/DDBJ whole genome shotgun (WGS) entry which is preliminary data.</text>
</comment>
<dbReference type="InterPro" id="IPR036443">
    <property type="entry name" value="Znf_RanBP2_sf"/>
</dbReference>
<dbReference type="InterPro" id="IPR001876">
    <property type="entry name" value="Znf_RanBP2"/>
</dbReference>
<keyword evidence="2" id="KW-0863">Zinc-finger</keyword>
<evidence type="ECO:0000313" key="5">
    <source>
        <dbReference type="EMBL" id="KAF3554732.1"/>
    </source>
</evidence>
<evidence type="ECO:0000256" key="3">
    <source>
        <dbReference type="ARBA" id="ARBA00022833"/>
    </source>
</evidence>
<keyword evidence="3" id="KW-0862">Zinc</keyword>
<name>A0A8S9QL42_BRACR</name>
<sequence>MRHKVWSCKFCTLENEVKLEKCKACGTNSLVFAIFFSATSDDKMFLHVMLTEPNPEFLWLRYVV</sequence>
<evidence type="ECO:0000313" key="6">
    <source>
        <dbReference type="Proteomes" id="UP000712600"/>
    </source>
</evidence>
<gene>
    <name evidence="5" type="ORF">F2Q69_00014673</name>
</gene>
<dbReference type="EMBL" id="QGKX02000996">
    <property type="protein sequence ID" value="KAF3554732.1"/>
    <property type="molecule type" value="Genomic_DNA"/>
</dbReference>
<proteinExistence type="predicted"/>